<comment type="caution">
    <text evidence="1">The sequence shown here is derived from an EMBL/GenBank/DDBJ whole genome shotgun (WGS) entry which is preliminary data.</text>
</comment>
<evidence type="ECO:0000313" key="2">
    <source>
        <dbReference type="Proteomes" id="UP000521017"/>
    </source>
</evidence>
<gene>
    <name evidence="1" type="ORF">HDF25_000762</name>
</gene>
<organism evidence="1 2">
    <name type="scientific">Pedobacter cryoconitis</name>
    <dbReference type="NCBI Taxonomy" id="188932"/>
    <lineage>
        <taxon>Bacteria</taxon>
        <taxon>Pseudomonadati</taxon>
        <taxon>Bacteroidota</taxon>
        <taxon>Sphingobacteriia</taxon>
        <taxon>Sphingobacteriales</taxon>
        <taxon>Sphingobacteriaceae</taxon>
        <taxon>Pedobacter</taxon>
    </lineage>
</organism>
<dbReference type="Proteomes" id="UP000521017">
    <property type="component" value="Unassembled WGS sequence"/>
</dbReference>
<evidence type="ECO:0000313" key="1">
    <source>
        <dbReference type="EMBL" id="MBB6498625.1"/>
    </source>
</evidence>
<dbReference type="EMBL" id="JACHCC010000002">
    <property type="protein sequence ID" value="MBB6498625.1"/>
    <property type="molecule type" value="Genomic_DNA"/>
</dbReference>
<reference evidence="1 2" key="1">
    <citation type="submission" date="2020-08" db="EMBL/GenBank/DDBJ databases">
        <title>Genomic Encyclopedia of Type Strains, Phase IV (KMG-V): Genome sequencing to study the core and pangenomes of soil and plant-associated prokaryotes.</title>
        <authorList>
            <person name="Whitman W."/>
        </authorList>
    </citation>
    <scope>NUCLEOTIDE SEQUENCE [LARGE SCALE GENOMIC DNA]</scope>
    <source>
        <strain evidence="1 2">M2T3</strain>
    </source>
</reference>
<dbReference type="RefSeq" id="WP_184622920.1">
    <property type="nucleotide sequence ID" value="NZ_JACHCC010000002.1"/>
</dbReference>
<accession>A0A7X0J034</accession>
<dbReference type="AlphaFoldDB" id="A0A7X0J034"/>
<protein>
    <submittedName>
        <fullName evidence="1">Uncharacterized protein</fullName>
    </submittedName>
</protein>
<proteinExistence type="predicted"/>
<name>A0A7X0J034_9SPHI</name>
<sequence>MDITLVKYTASDFDLFKRMVSDDETMKYIAGNGWTESQARIHFDSMLETNCKENGLGFYKVVNQKNEFICKMVHILTLFEKQNPYKLSFAGVYMF</sequence>